<dbReference type="InterPro" id="IPR036388">
    <property type="entry name" value="WH-like_DNA-bd_sf"/>
</dbReference>
<reference evidence="9 10" key="1">
    <citation type="submission" date="2019-01" db="EMBL/GenBank/DDBJ databases">
        <title>Lacunisphaera sp. strain TWA-58.</title>
        <authorList>
            <person name="Chen W.-M."/>
        </authorList>
    </citation>
    <scope>NUCLEOTIDE SEQUENCE [LARGE SCALE GENOMIC DNA]</scope>
    <source>
        <strain evidence="9 10">TWA-58</strain>
    </source>
</reference>
<proteinExistence type="inferred from homology"/>
<protein>
    <recommendedName>
        <fullName evidence="6">RNA polymerase sigma factor</fullName>
    </recommendedName>
</protein>
<dbReference type="InterPro" id="IPR013325">
    <property type="entry name" value="RNA_pol_sigma_r2"/>
</dbReference>
<keyword evidence="10" id="KW-1185">Reference proteome</keyword>
<keyword evidence="4 6" id="KW-0238">DNA-binding</keyword>
<dbReference type="GO" id="GO:0003677">
    <property type="term" value="F:DNA binding"/>
    <property type="evidence" value="ECO:0007669"/>
    <property type="project" value="UniProtKB-KW"/>
</dbReference>
<evidence type="ECO:0000256" key="6">
    <source>
        <dbReference type="RuleBase" id="RU000716"/>
    </source>
</evidence>
<dbReference type="PANTHER" id="PTHR43133:SF62">
    <property type="entry name" value="RNA POLYMERASE SIGMA FACTOR SIGZ"/>
    <property type="match status" value="1"/>
</dbReference>
<gene>
    <name evidence="9" type="primary">sigZ</name>
    <name evidence="9" type="ORF">ESB00_02005</name>
</gene>
<dbReference type="SUPFAM" id="SSF88659">
    <property type="entry name" value="Sigma3 and sigma4 domains of RNA polymerase sigma factors"/>
    <property type="match status" value="1"/>
</dbReference>
<dbReference type="InterPro" id="IPR013324">
    <property type="entry name" value="RNA_pol_sigma_r3/r4-like"/>
</dbReference>
<dbReference type="Pfam" id="PF04542">
    <property type="entry name" value="Sigma70_r2"/>
    <property type="match status" value="1"/>
</dbReference>
<evidence type="ECO:0000256" key="1">
    <source>
        <dbReference type="ARBA" id="ARBA00010641"/>
    </source>
</evidence>
<dbReference type="NCBIfam" id="TIGR02959">
    <property type="entry name" value="SigZ"/>
    <property type="match status" value="1"/>
</dbReference>
<dbReference type="InterPro" id="IPR039425">
    <property type="entry name" value="RNA_pol_sigma-70-like"/>
</dbReference>
<dbReference type="EMBL" id="SDHX01000001">
    <property type="protein sequence ID" value="RXK54693.1"/>
    <property type="molecule type" value="Genomic_DNA"/>
</dbReference>
<dbReference type="InterPro" id="IPR013249">
    <property type="entry name" value="RNA_pol_sigma70_r4_t2"/>
</dbReference>
<evidence type="ECO:0000256" key="2">
    <source>
        <dbReference type="ARBA" id="ARBA00023015"/>
    </source>
</evidence>
<dbReference type="OrthoDB" id="9784984at2"/>
<dbReference type="PANTHER" id="PTHR43133">
    <property type="entry name" value="RNA POLYMERASE ECF-TYPE SIGMA FACTO"/>
    <property type="match status" value="1"/>
</dbReference>
<feature type="domain" description="RNA polymerase sigma factor 70 region 4 type 2" evidence="8">
    <location>
        <begin position="118"/>
        <end position="167"/>
    </location>
</feature>
<keyword evidence="5 6" id="KW-0804">Transcription</keyword>
<evidence type="ECO:0000259" key="7">
    <source>
        <dbReference type="Pfam" id="PF04542"/>
    </source>
</evidence>
<dbReference type="Pfam" id="PF08281">
    <property type="entry name" value="Sigma70_r4_2"/>
    <property type="match status" value="1"/>
</dbReference>
<keyword evidence="2 6" id="KW-0805">Transcription regulation</keyword>
<evidence type="ECO:0000313" key="9">
    <source>
        <dbReference type="EMBL" id="RXK54693.1"/>
    </source>
</evidence>
<keyword evidence="3 6" id="KW-0731">Sigma factor</keyword>
<comment type="caution">
    <text evidence="9">The sequence shown here is derived from an EMBL/GenBank/DDBJ whole genome shotgun (WGS) entry which is preliminary data.</text>
</comment>
<dbReference type="AlphaFoldDB" id="A0A4Q1C723"/>
<evidence type="ECO:0000313" key="10">
    <source>
        <dbReference type="Proteomes" id="UP000290218"/>
    </source>
</evidence>
<dbReference type="SUPFAM" id="SSF88946">
    <property type="entry name" value="Sigma2 domain of RNA polymerase sigma factors"/>
    <property type="match status" value="1"/>
</dbReference>
<dbReference type="InterPro" id="IPR014284">
    <property type="entry name" value="RNA_pol_sigma-70_dom"/>
</dbReference>
<dbReference type="PROSITE" id="PS01063">
    <property type="entry name" value="SIGMA70_ECF"/>
    <property type="match status" value="1"/>
</dbReference>
<feature type="domain" description="RNA polymerase sigma-70 region 2" evidence="7">
    <location>
        <begin position="26"/>
        <end position="89"/>
    </location>
</feature>
<dbReference type="InterPro" id="IPR007627">
    <property type="entry name" value="RNA_pol_sigma70_r2"/>
</dbReference>
<dbReference type="GO" id="GO:0006352">
    <property type="term" value="P:DNA-templated transcription initiation"/>
    <property type="evidence" value="ECO:0007669"/>
    <property type="project" value="InterPro"/>
</dbReference>
<dbReference type="InterPro" id="IPR000838">
    <property type="entry name" value="RNA_pol_sigma70_ECF_CS"/>
</dbReference>
<evidence type="ECO:0000256" key="3">
    <source>
        <dbReference type="ARBA" id="ARBA00023082"/>
    </source>
</evidence>
<evidence type="ECO:0000259" key="8">
    <source>
        <dbReference type="Pfam" id="PF08281"/>
    </source>
</evidence>
<evidence type="ECO:0000256" key="5">
    <source>
        <dbReference type="ARBA" id="ARBA00023163"/>
    </source>
</evidence>
<name>A0A4Q1C723_9BACT</name>
<dbReference type="Gene3D" id="1.10.10.10">
    <property type="entry name" value="Winged helix-like DNA-binding domain superfamily/Winged helix DNA-binding domain"/>
    <property type="match status" value="1"/>
</dbReference>
<sequence length="203" mass="23287">MTSAAQSVSRRARPGSGAGFDAGVLEFAPRLRAFIRRRVRDEATADDLTQEALLKVYRSRATLRDDTRLEAWLYRIARGTIIDHYRRQRPTEELPAALTGESPDEMAAMRTRVLTSMKRFLAELPEAYREPVRLAELEELPLARIALRLNLSLTAVKSRVRRGRAMLKTKLQACCRFEFDRLGRMIGFERRQQLCCDDCSGRK</sequence>
<dbReference type="InterPro" id="IPR014304">
    <property type="entry name" value="RNA_pol_sigma-Z"/>
</dbReference>
<comment type="similarity">
    <text evidence="1 6">Belongs to the sigma-70 factor family. ECF subfamily.</text>
</comment>
<evidence type="ECO:0000256" key="4">
    <source>
        <dbReference type="ARBA" id="ARBA00023125"/>
    </source>
</evidence>
<dbReference type="RefSeq" id="WP_129046057.1">
    <property type="nucleotide sequence ID" value="NZ_SDHX01000001.1"/>
</dbReference>
<dbReference type="Proteomes" id="UP000290218">
    <property type="component" value="Unassembled WGS sequence"/>
</dbReference>
<organism evidence="9 10">
    <name type="scientific">Oleiharenicola lentus</name>
    <dbReference type="NCBI Taxonomy" id="2508720"/>
    <lineage>
        <taxon>Bacteria</taxon>
        <taxon>Pseudomonadati</taxon>
        <taxon>Verrucomicrobiota</taxon>
        <taxon>Opitutia</taxon>
        <taxon>Opitutales</taxon>
        <taxon>Opitutaceae</taxon>
        <taxon>Oleiharenicola</taxon>
    </lineage>
</organism>
<accession>A0A4Q1C723</accession>
<dbReference type="NCBIfam" id="TIGR02937">
    <property type="entry name" value="sigma70-ECF"/>
    <property type="match status" value="1"/>
</dbReference>
<dbReference type="Gene3D" id="1.10.1740.10">
    <property type="match status" value="1"/>
</dbReference>
<dbReference type="GO" id="GO:0016987">
    <property type="term" value="F:sigma factor activity"/>
    <property type="evidence" value="ECO:0007669"/>
    <property type="project" value="UniProtKB-KW"/>
</dbReference>